<accession>A0ACC2ZVD8</accession>
<evidence type="ECO:0000313" key="2">
    <source>
        <dbReference type="Proteomes" id="UP001172386"/>
    </source>
</evidence>
<dbReference type="Proteomes" id="UP001172386">
    <property type="component" value="Unassembled WGS sequence"/>
</dbReference>
<proteinExistence type="predicted"/>
<dbReference type="EMBL" id="JAPDRQ010000245">
    <property type="protein sequence ID" value="KAJ9651609.1"/>
    <property type="molecule type" value="Genomic_DNA"/>
</dbReference>
<evidence type="ECO:0000313" key="1">
    <source>
        <dbReference type="EMBL" id="KAJ9651609.1"/>
    </source>
</evidence>
<comment type="caution">
    <text evidence="1">The sequence shown here is derived from an EMBL/GenBank/DDBJ whole genome shotgun (WGS) entry which is preliminary data.</text>
</comment>
<gene>
    <name evidence="1" type="ORF">H2198_009112</name>
</gene>
<keyword evidence="2" id="KW-1185">Reference proteome</keyword>
<reference evidence="1" key="1">
    <citation type="submission" date="2022-10" db="EMBL/GenBank/DDBJ databases">
        <title>Culturing micro-colonial fungi from biological soil crusts in the Mojave desert and describing Neophaeococcomyces mojavensis, and introducing the new genera and species Taxawa tesnikishii.</title>
        <authorList>
            <person name="Kurbessoian T."/>
            <person name="Stajich J.E."/>
        </authorList>
    </citation>
    <scope>NUCLEOTIDE SEQUENCE</scope>
    <source>
        <strain evidence="1">JES_112</strain>
    </source>
</reference>
<sequence length="1053" mass="116673">MSTSNRRCHSEQILPKQPVSFQHIEPHRSVKLRYAQLRQYGFDLQPQQVFSAPSRGDGAIPARSVIPASEQQLSAPHPFPQGTRSAERRLRNSTCPISRQEGAQDFKHLREAANLTRQLDGAEHLLPSIDAVMFGARYPDNQRRAAESEFYEQKDEHGVVGRRSMMRTVDKDDKLLARGANPRTGLITPEVQSLAGSLDDDELHRRKALAPSAKWELQDDQWVSIGGQKTRAGDLVRASGRRGASATLPNKKEPAVSMIKSLTSENLQALERVSERRQNESDLQHDMTLDVPKILRKAVGSPPKVQSNNALPRLHVKTHGMSNETVVRRRASPDQFRGPIHEGNTPGYFSPDDVGRNVKYNRQLDHSEHTQPFLGVPVKPCNRNMAMTQPQCFAKNNGNFDPIWLDLQTSSGPYQSLPLGSRPLPPKRENPHLDTNSIPRVQVREYDIRRVDPVMSRRAVLKVSHPSVASLPTCRPQLQLPDCHNIMSQEGKPAGQVNWKAAPSSKEDYRLLSWVQESRPMQTSSITSMSTPTSSRQKKPQRDTSGSITMSFQNILNPSQAERRDEGQSMMTAVSDCTVTHPSCQDRDAKGQWTQDAQRFNGPQPINSHPHQKGEEDVTTMVPKARSRATGMPERVTRRTGVEYSADDAFGEDKSCSSNMSATTNAVKVNLFPQAISPFDVVSRTATNNTVLTDHSTCCPECCAHFDCHESCLGHPSPNASTKGSEVSSLTSVGIFDGNFETSVKAVNEALLTPWTSRNSQLRKLKAAFVKGSRYGTSPPVRPPISEEGMKKTLRSSPPRQKYDPVEKQPRRPVVKGPRDRRAGEAKVAAQKAMCEEDNSPVVSKPVTSVKLTQSPVVKPPQILKSKKEARPIHEEGNTNTQELTPPGSFEANKGRRVISKTRTVSFSSLPDDTRSDSGSIETTASRSSRITRTDLLNKLISRDLIKLNYIEKTSAMVDRAQVIGRRLQEMLIVVSNTTVALSCMIFEYKRTGILSLPEGTSAAELAANCIRSTLYLMIATCVCALVVKTSKVVLMILRIVLLPAKLCAWIIG</sequence>
<organism evidence="1 2">
    <name type="scientific">Neophaeococcomyces mojaviensis</name>
    <dbReference type="NCBI Taxonomy" id="3383035"/>
    <lineage>
        <taxon>Eukaryota</taxon>
        <taxon>Fungi</taxon>
        <taxon>Dikarya</taxon>
        <taxon>Ascomycota</taxon>
        <taxon>Pezizomycotina</taxon>
        <taxon>Eurotiomycetes</taxon>
        <taxon>Chaetothyriomycetidae</taxon>
        <taxon>Chaetothyriales</taxon>
        <taxon>Chaetothyriales incertae sedis</taxon>
        <taxon>Neophaeococcomyces</taxon>
    </lineage>
</organism>
<protein>
    <submittedName>
        <fullName evidence="1">Uncharacterized protein</fullName>
    </submittedName>
</protein>
<name>A0ACC2ZVD8_9EURO</name>